<dbReference type="Pfam" id="PF02886">
    <property type="entry name" value="LBP_BPI_CETP_C"/>
    <property type="match status" value="1"/>
</dbReference>
<dbReference type="SMART" id="SM00328">
    <property type="entry name" value="BPI1"/>
    <property type="match status" value="1"/>
</dbReference>
<dbReference type="CDD" id="cd00025">
    <property type="entry name" value="BPI1"/>
    <property type="match status" value="1"/>
</dbReference>
<evidence type="ECO:0000256" key="1">
    <source>
        <dbReference type="ARBA" id="ARBA00023180"/>
    </source>
</evidence>
<feature type="chain" id="PRO_5040516247" description="BPI/LBP family protein At1g04970" evidence="3">
    <location>
        <begin position="18"/>
        <end position="498"/>
    </location>
</feature>
<dbReference type="OrthoDB" id="10255543at2759"/>
<proteinExistence type="inferred from homology"/>
<protein>
    <recommendedName>
        <fullName evidence="8">BPI/LBP family protein At1g04970</fullName>
    </recommendedName>
</protein>
<reference evidence="6" key="1">
    <citation type="journal article" date="2023" name="Plant J.">
        <title>The genome of the king protea, Protea cynaroides.</title>
        <authorList>
            <person name="Chang J."/>
            <person name="Duong T.A."/>
            <person name="Schoeman C."/>
            <person name="Ma X."/>
            <person name="Roodt D."/>
            <person name="Barker N."/>
            <person name="Li Z."/>
            <person name="Van de Peer Y."/>
            <person name="Mizrachi E."/>
        </authorList>
    </citation>
    <scope>NUCLEOTIDE SEQUENCE</scope>
    <source>
        <tissue evidence="6">Young leaves</tissue>
    </source>
</reference>
<dbReference type="PIRSF" id="PIRSF002417">
    <property type="entry name" value="Lipid_binding_protein"/>
    <property type="match status" value="1"/>
</dbReference>
<dbReference type="PANTHER" id="PTHR46801">
    <property type="entry name" value="OS06G0309200 PROTEIN"/>
    <property type="match status" value="1"/>
</dbReference>
<dbReference type="FunFam" id="3.15.10.10:FF:000001">
    <property type="entry name" value="phospholipid transfer protein-like"/>
    <property type="match status" value="1"/>
</dbReference>
<dbReference type="GO" id="GO:0008289">
    <property type="term" value="F:lipid binding"/>
    <property type="evidence" value="ECO:0007669"/>
    <property type="project" value="InterPro"/>
</dbReference>
<dbReference type="InterPro" id="IPR017942">
    <property type="entry name" value="Lipid-bd_serum_glycop_N"/>
</dbReference>
<comment type="caution">
    <text evidence="6">The sequence shown here is derived from an EMBL/GenBank/DDBJ whole genome shotgun (WGS) entry which is preliminary data.</text>
</comment>
<dbReference type="InterPro" id="IPR045897">
    <property type="entry name" value="BPI/LBP_pln"/>
</dbReference>
<evidence type="ECO:0000313" key="7">
    <source>
        <dbReference type="Proteomes" id="UP001141806"/>
    </source>
</evidence>
<dbReference type="Pfam" id="PF01273">
    <property type="entry name" value="LBP_BPI_CETP"/>
    <property type="match status" value="1"/>
</dbReference>
<dbReference type="PANTHER" id="PTHR46801:SF2">
    <property type="entry name" value="LIPOPOLYSACCHARIDE-BINDING PROTEIN"/>
    <property type="match status" value="1"/>
</dbReference>
<feature type="signal peptide" evidence="3">
    <location>
        <begin position="1"/>
        <end position="17"/>
    </location>
</feature>
<dbReference type="Proteomes" id="UP001141806">
    <property type="component" value="Unassembled WGS sequence"/>
</dbReference>
<evidence type="ECO:0008006" key="8">
    <source>
        <dbReference type="Google" id="ProtNLM"/>
    </source>
</evidence>
<evidence type="ECO:0000259" key="4">
    <source>
        <dbReference type="SMART" id="SM00328"/>
    </source>
</evidence>
<comment type="similarity">
    <text evidence="2">Belongs to the BPI/LBP/Plunc superfamily. BPI/LBP (TC 1.C.40) family.</text>
</comment>
<dbReference type="Gene3D" id="3.15.20.10">
    <property type="entry name" value="Bactericidal permeability-increasing protein, domain 2"/>
    <property type="match status" value="1"/>
</dbReference>
<dbReference type="SMART" id="SM00329">
    <property type="entry name" value="BPI2"/>
    <property type="match status" value="1"/>
</dbReference>
<keyword evidence="3" id="KW-0732">Signal</keyword>
<feature type="domain" description="Lipid-binding serum glycoprotein C-terminal" evidence="5">
    <location>
        <begin position="274"/>
        <end position="472"/>
    </location>
</feature>
<dbReference type="EMBL" id="JAMYWD010000003">
    <property type="protein sequence ID" value="KAJ4975597.1"/>
    <property type="molecule type" value="Genomic_DNA"/>
</dbReference>
<keyword evidence="7" id="KW-1185">Reference proteome</keyword>
<dbReference type="AlphaFoldDB" id="A0A9Q0QXQ0"/>
<evidence type="ECO:0000313" key="6">
    <source>
        <dbReference type="EMBL" id="KAJ4975597.1"/>
    </source>
</evidence>
<accession>A0A9Q0QXQ0</accession>
<evidence type="ECO:0000256" key="2">
    <source>
        <dbReference type="ARBA" id="ARBA00060933"/>
    </source>
</evidence>
<dbReference type="SUPFAM" id="SSF55394">
    <property type="entry name" value="Bactericidal permeability-increasing protein, BPI"/>
    <property type="match status" value="2"/>
</dbReference>
<sequence length="498" mass="54465">MATAFFVLLMPFLLVSASTHLQSTEVGFISTIISEKGLDFAKDILIEKAISSLTPLDLPQIEKTVKIPIIGKVYVSLSNITIYEIDVPSSYVKPGDTGITIVGSGATANLSMNWFYSYRAWHVTVSDKGHASVQVEGMEVGLTLGLENQLGTLKLSLMECDCQVKDIYITLNGGASWLYQGLADAFEGQIKSSVENAIIKKIKEGILKLDSLLKSLPQELPVNEIVALNVTFVNEPMFSNSSIGFEIDGLFTGADNAVSSGNYLMNSQHLASCEGPVKMLGISLDEAVFNSASNIYHNAQFMQWFVDKVPDQSLLNTASWKYIVPQLYQLYPNDDMNLNVSLSSPPVIKISPDNIDSTICSDMIINVLDDKEIVPVACISLVITASGSVDISGNNLVGSVELVDFTMSLKWSKVGDFHMNLIQSAMRTFLKTVFLPYANLHLRRGFPLPIIRGFTLQNADIFCASSQILVCSDVVFGNSNEPRLLPYDPIHSLLGFDV</sequence>
<name>A0A9Q0QXQ0_9MAGN</name>
<gene>
    <name evidence="6" type="ORF">NE237_000703</name>
</gene>
<organism evidence="6 7">
    <name type="scientific">Protea cynaroides</name>
    <dbReference type="NCBI Taxonomy" id="273540"/>
    <lineage>
        <taxon>Eukaryota</taxon>
        <taxon>Viridiplantae</taxon>
        <taxon>Streptophyta</taxon>
        <taxon>Embryophyta</taxon>
        <taxon>Tracheophyta</taxon>
        <taxon>Spermatophyta</taxon>
        <taxon>Magnoliopsida</taxon>
        <taxon>Proteales</taxon>
        <taxon>Proteaceae</taxon>
        <taxon>Protea</taxon>
    </lineage>
</organism>
<dbReference type="CDD" id="cd00026">
    <property type="entry name" value="BPI2"/>
    <property type="match status" value="1"/>
</dbReference>
<dbReference type="InterPro" id="IPR017943">
    <property type="entry name" value="Bactericidal_perm-incr_a/b_dom"/>
</dbReference>
<dbReference type="InterPro" id="IPR001124">
    <property type="entry name" value="Lipid-bd_serum_glycop_C"/>
</dbReference>
<feature type="domain" description="Lipid-binding serum glycoprotein N-terminal" evidence="4">
    <location>
        <begin position="33"/>
        <end position="256"/>
    </location>
</feature>
<keyword evidence="1" id="KW-0325">Glycoprotein</keyword>
<dbReference type="Gene3D" id="3.15.10.10">
    <property type="entry name" value="Bactericidal permeability-increasing protein, domain 1"/>
    <property type="match status" value="1"/>
</dbReference>
<dbReference type="GO" id="GO:0005615">
    <property type="term" value="C:extracellular space"/>
    <property type="evidence" value="ECO:0007669"/>
    <property type="project" value="InterPro"/>
</dbReference>
<evidence type="ECO:0000259" key="5">
    <source>
        <dbReference type="SMART" id="SM00329"/>
    </source>
</evidence>
<evidence type="ECO:0000256" key="3">
    <source>
        <dbReference type="SAM" id="SignalP"/>
    </source>
</evidence>
<dbReference type="InterPro" id="IPR030675">
    <property type="entry name" value="BPI/LBP"/>
</dbReference>